<dbReference type="InterPro" id="IPR052517">
    <property type="entry name" value="GlcG_carb_metab_protein"/>
</dbReference>
<feature type="signal peptide" evidence="1">
    <location>
        <begin position="1"/>
        <end position="34"/>
    </location>
</feature>
<keyword evidence="1" id="KW-0732">Signal</keyword>
<organism evidence="2 3">
    <name type="scientific">Nocardia camponoti</name>
    <dbReference type="NCBI Taxonomy" id="1616106"/>
    <lineage>
        <taxon>Bacteria</taxon>
        <taxon>Bacillati</taxon>
        <taxon>Actinomycetota</taxon>
        <taxon>Actinomycetes</taxon>
        <taxon>Mycobacteriales</taxon>
        <taxon>Nocardiaceae</taxon>
        <taxon>Nocardia</taxon>
    </lineage>
</organism>
<keyword evidence="3" id="KW-1185">Reference proteome</keyword>
<evidence type="ECO:0008006" key="4">
    <source>
        <dbReference type="Google" id="ProtNLM"/>
    </source>
</evidence>
<feature type="chain" id="PRO_5038385767" description="Heme-binding protein" evidence="1">
    <location>
        <begin position="35"/>
        <end position="186"/>
    </location>
</feature>
<dbReference type="EMBL" id="BMMW01000001">
    <property type="protein sequence ID" value="GGK44501.1"/>
    <property type="molecule type" value="Genomic_DNA"/>
</dbReference>
<evidence type="ECO:0000313" key="3">
    <source>
        <dbReference type="Proteomes" id="UP000612956"/>
    </source>
</evidence>
<dbReference type="Gene3D" id="3.30.450.150">
    <property type="entry name" value="Haem-degrading domain"/>
    <property type="match status" value="1"/>
</dbReference>
<gene>
    <name evidence="2" type="ORF">GCM10011591_15070</name>
</gene>
<dbReference type="Proteomes" id="UP000612956">
    <property type="component" value="Unassembled WGS sequence"/>
</dbReference>
<dbReference type="AlphaFoldDB" id="A0A917V6R3"/>
<dbReference type="RefSeq" id="WP_188828017.1">
    <property type="nucleotide sequence ID" value="NZ_BMMW01000001.1"/>
</dbReference>
<dbReference type="PROSITE" id="PS51318">
    <property type="entry name" value="TAT"/>
    <property type="match status" value="1"/>
</dbReference>
<evidence type="ECO:0000313" key="2">
    <source>
        <dbReference type="EMBL" id="GGK44501.1"/>
    </source>
</evidence>
<comment type="caution">
    <text evidence="2">The sequence shown here is derived from an EMBL/GenBank/DDBJ whole genome shotgun (WGS) entry which is preliminary data.</text>
</comment>
<dbReference type="SUPFAM" id="SSF143744">
    <property type="entry name" value="GlcG-like"/>
    <property type="match status" value="1"/>
</dbReference>
<reference evidence="2" key="1">
    <citation type="journal article" date="2014" name="Int. J. Syst. Evol. Microbiol.">
        <title>Complete genome sequence of Corynebacterium casei LMG S-19264T (=DSM 44701T), isolated from a smear-ripened cheese.</title>
        <authorList>
            <consortium name="US DOE Joint Genome Institute (JGI-PGF)"/>
            <person name="Walter F."/>
            <person name="Albersmeier A."/>
            <person name="Kalinowski J."/>
            <person name="Ruckert C."/>
        </authorList>
    </citation>
    <scope>NUCLEOTIDE SEQUENCE</scope>
    <source>
        <strain evidence="2">CGMCC 4.7278</strain>
    </source>
</reference>
<dbReference type="InterPro" id="IPR006311">
    <property type="entry name" value="TAT_signal"/>
</dbReference>
<evidence type="ECO:0000256" key="1">
    <source>
        <dbReference type="SAM" id="SignalP"/>
    </source>
</evidence>
<proteinExistence type="predicted"/>
<sequence>MTTAKFATRKRLIVAGASAAVVAAGAVGIVSVQAQAPDAGTRTPVVADVSAPNLTQSTHLSLAAATKAAQTALDAAAKENVKVSVAVVDRNGNVIVTLRGDGAGPQSYTAAQQKAFTAVSWNAPTTELSKRLESAPRLADIDGTLFLGGGTPVKANGAPVAGIGVAGAPSGDQDEKFAKAGAAALS</sequence>
<reference evidence="2" key="2">
    <citation type="submission" date="2020-09" db="EMBL/GenBank/DDBJ databases">
        <authorList>
            <person name="Sun Q."/>
            <person name="Zhou Y."/>
        </authorList>
    </citation>
    <scope>NUCLEOTIDE SEQUENCE</scope>
    <source>
        <strain evidence="2">CGMCC 4.7278</strain>
    </source>
</reference>
<dbReference type="PANTHER" id="PTHR34309">
    <property type="entry name" value="SLR1406 PROTEIN"/>
    <property type="match status" value="1"/>
</dbReference>
<dbReference type="InterPro" id="IPR038084">
    <property type="entry name" value="PduO/GlcC-like_sf"/>
</dbReference>
<dbReference type="Pfam" id="PF03928">
    <property type="entry name" value="HbpS-like"/>
    <property type="match status" value="1"/>
</dbReference>
<protein>
    <recommendedName>
        <fullName evidence="4">Heme-binding protein</fullName>
    </recommendedName>
</protein>
<dbReference type="InterPro" id="IPR005624">
    <property type="entry name" value="PduO/GlcC-like"/>
</dbReference>
<accession>A0A917V6R3</accession>
<name>A0A917V6R3_9NOCA</name>
<dbReference type="PANTHER" id="PTHR34309:SF1">
    <property type="entry name" value="PROTEIN GLCG"/>
    <property type="match status" value="1"/>
</dbReference>